<dbReference type="SUPFAM" id="SSF53098">
    <property type="entry name" value="Ribonuclease H-like"/>
    <property type="match status" value="1"/>
</dbReference>
<keyword evidence="2" id="KW-0378">Hydrolase</keyword>
<keyword evidence="2" id="KW-0540">Nuclease</keyword>
<dbReference type="InterPro" id="IPR038720">
    <property type="entry name" value="YprB_RNase_H-like_dom"/>
</dbReference>
<evidence type="ECO:0000313" key="2">
    <source>
        <dbReference type="EMBL" id="CAB4139600.1"/>
    </source>
</evidence>
<dbReference type="GO" id="GO:0003676">
    <property type="term" value="F:nucleic acid binding"/>
    <property type="evidence" value="ECO:0007669"/>
    <property type="project" value="InterPro"/>
</dbReference>
<evidence type="ECO:0000259" key="1">
    <source>
        <dbReference type="Pfam" id="PF13482"/>
    </source>
</evidence>
<feature type="domain" description="YprB ribonuclease H-like" evidence="1">
    <location>
        <begin position="56"/>
        <end position="177"/>
    </location>
</feature>
<proteinExistence type="predicted"/>
<dbReference type="InterPro" id="IPR012337">
    <property type="entry name" value="RNaseH-like_sf"/>
</dbReference>
<dbReference type="Pfam" id="PF13482">
    <property type="entry name" value="RNase_H_2"/>
    <property type="match status" value="1"/>
</dbReference>
<sequence>MSKILLLDIEMAPNVAHVWGIWDQNIGINQLQESSYVMCYAAKWLGDKKMVFDSVKKSGDKKMLEGIHKLLDEADAVIHYNGKRFDIPSLNKEFLLHGMFPPAPFKEIDLLTVAKGRFRFVSNKLDYVAQQLGLGKKTEHSGHELWVQCMAGIPKAWKIMEEYNRNDVILLEKVYERFKPWIKNHLNRNLVEGSDLCCPTCTSKNFQRRGYNMTSAGKYQRYQCRACGNWFRDNKNLKVKGDLKLVNV</sequence>
<dbReference type="EMBL" id="LR796361">
    <property type="protein sequence ID" value="CAB4139600.1"/>
    <property type="molecule type" value="Genomic_DNA"/>
</dbReference>
<keyword evidence="2" id="KW-0269">Exonuclease</keyword>
<dbReference type="GO" id="GO:0004527">
    <property type="term" value="F:exonuclease activity"/>
    <property type="evidence" value="ECO:0007669"/>
    <property type="project" value="UniProtKB-KW"/>
</dbReference>
<protein>
    <submittedName>
        <fullName evidence="2">COG3359 Predicted exonuclease</fullName>
    </submittedName>
</protein>
<accession>A0A6J5M3I0</accession>
<organism evidence="2">
    <name type="scientific">uncultured Caudovirales phage</name>
    <dbReference type="NCBI Taxonomy" id="2100421"/>
    <lineage>
        <taxon>Viruses</taxon>
        <taxon>Duplodnaviria</taxon>
        <taxon>Heunggongvirae</taxon>
        <taxon>Uroviricota</taxon>
        <taxon>Caudoviricetes</taxon>
        <taxon>Peduoviridae</taxon>
        <taxon>Maltschvirus</taxon>
        <taxon>Maltschvirus maltsch</taxon>
    </lineage>
</organism>
<reference evidence="2" key="1">
    <citation type="submission" date="2020-04" db="EMBL/GenBank/DDBJ databases">
        <authorList>
            <person name="Chiriac C."/>
            <person name="Salcher M."/>
            <person name="Ghai R."/>
            <person name="Kavagutti S V."/>
        </authorList>
    </citation>
    <scope>NUCLEOTIDE SEQUENCE</scope>
</reference>
<gene>
    <name evidence="2" type="ORF">UFOVP342_55</name>
</gene>
<dbReference type="InterPro" id="IPR036397">
    <property type="entry name" value="RNaseH_sf"/>
</dbReference>
<dbReference type="Gene3D" id="3.30.420.10">
    <property type="entry name" value="Ribonuclease H-like superfamily/Ribonuclease H"/>
    <property type="match status" value="1"/>
</dbReference>
<name>A0A6J5M3I0_9CAUD</name>